<feature type="compositionally biased region" description="Basic residues" evidence="1">
    <location>
        <begin position="198"/>
        <end position="208"/>
    </location>
</feature>
<evidence type="ECO:0000313" key="3">
    <source>
        <dbReference type="Proteomes" id="UP001499884"/>
    </source>
</evidence>
<comment type="caution">
    <text evidence="2">The sequence shown here is derived from an EMBL/GenBank/DDBJ whole genome shotgun (WGS) entry which is preliminary data.</text>
</comment>
<feature type="region of interest" description="Disordered" evidence="1">
    <location>
        <begin position="181"/>
        <end position="208"/>
    </location>
</feature>
<name>A0ABP7GH82_9ACTN</name>
<dbReference type="EMBL" id="BAABEP010000089">
    <property type="protein sequence ID" value="GAA3760914.1"/>
    <property type="molecule type" value="Genomic_DNA"/>
</dbReference>
<protein>
    <submittedName>
        <fullName evidence="2">Uncharacterized protein</fullName>
    </submittedName>
</protein>
<evidence type="ECO:0000256" key="1">
    <source>
        <dbReference type="SAM" id="MobiDB-lite"/>
    </source>
</evidence>
<gene>
    <name evidence="2" type="ORF">GCM10023082_63830</name>
</gene>
<feature type="compositionally biased region" description="Basic and acidic residues" evidence="1">
    <location>
        <begin position="181"/>
        <end position="195"/>
    </location>
</feature>
<proteinExistence type="predicted"/>
<reference evidence="3" key="1">
    <citation type="journal article" date="2019" name="Int. J. Syst. Evol. Microbiol.">
        <title>The Global Catalogue of Microorganisms (GCM) 10K type strain sequencing project: providing services to taxonomists for standard genome sequencing and annotation.</title>
        <authorList>
            <consortium name="The Broad Institute Genomics Platform"/>
            <consortium name="The Broad Institute Genome Sequencing Center for Infectious Disease"/>
            <person name="Wu L."/>
            <person name="Ma J."/>
        </authorList>
    </citation>
    <scope>NUCLEOTIDE SEQUENCE [LARGE SCALE GENOMIC DNA]</scope>
    <source>
        <strain evidence="3">JCM 30846</strain>
    </source>
</reference>
<sequence length="208" mass="23088">MLMDQLPIVRPGERVVARSDGKGGLILGVEKIKGREFAASAECSGYVLDARLLMDVLGSLKMPGSWFQVWCKLVALQNANRADDQTRAAARGFVKTNQRDLQARCNLSAASVNEASQFFAHVGWMRTAKRGVLQLNPWLTVAGTSGEQEKWQALWNSAEGPACLIPHADYPTEWRQAREAEKKAAESARRKEKVVTLRQRRPVRKASA</sequence>
<evidence type="ECO:0000313" key="2">
    <source>
        <dbReference type="EMBL" id="GAA3760914.1"/>
    </source>
</evidence>
<accession>A0ABP7GH82</accession>
<organism evidence="2 3">
    <name type="scientific">Streptomyces tremellae</name>
    <dbReference type="NCBI Taxonomy" id="1124239"/>
    <lineage>
        <taxon>Bacteria</taxon>
        <taxon>Bacillati</taxon>
        <taxon>Actinomycetota</taxon>
        <taxon>Actinomycetes</taxon>
        <taxon>Kitasatosporales</taxon>
        <taxon>Streptomycetaceae</taxon>
        <taxon>Streptomyces</taxon>
    </lineage>
</organism>
<keyword evidence="3" id="KW-1185">Reference proteome</keyword>
<dbReference type="Proteomes" id="UP001499884">
    <property type="component" value="Unassembled WGS sequence"/>
</dbReference>